<proteinExistence type="predicted"/>
<comment type="caution">
    <text evidence="4">The sequence shown here is derived from an EMBL/GenBank/DDBJ whole genome shotgun (WGS) entry which is preliminary data.</text>
</comment>
<keyword evidence="2" id="KW-0012">Acyltransferase</keyword>
<dbReference type="SUPFAM" id="SSF55729">
    <property type="entry name" value="Acyl-CoA N-acyltransferases (Nat)"/>
    <property type="match status" value="1"/>
</dbReference>
<dbReference type="InterPro" id="IPR050680">
    <property type="entry name" value="YpeA/RimI_acetyltransf"/>
</dbReference>
<dbReference type="PANTHER" id="PTHR43420">
    <property type="entry name" value="ACETYLTRANSFERASE"/>
    <property type="match status" value="1"/>
</dbReference>
<dbReference type="InterPro" id="IPR000182">
    <property type="entry name" value="GNAT_dom"/>
</dbReference>
<dbReference type="PANTHER" id="PTHR43420:SF12">
    <property type="entry name" value="N-ACETYLTRANSFERASE DOMAIN-CONTAINING PROTEIN"/>
    <property type="match status" value="1"/>
</dbReference>
<dbReference type="InterPro" id="IPR016181">
    <property type="entry name" value="Acyl_CoA_acyltransferase"/>
</dbReference>
<gene>
    <name evidence="4" type="ORF">PSU93_06775</name>
</gene>
<evidence type="ECO:0000256" key="2">
    <source>
        <dbReference type="ARBA" id="ARBA00023315"/>
    </source>
</evidence>
<feature type="domain" description="N-acetyltransferase" evidence="3">
    <location>
        <begin position="3"/>
        <end position="165"/>
    </location>
</feature>
<dbReference type="CDD" id="cd04301">
    <property type="entry name" value="NAT_SF"/>
    <property type="match status" value="1"/>
</dbReference>
<evidence type="ECO:0000313" key="5">
    <source>
        <dbReference type="Proteomes" id="UP001160519"/>
    </source>
</evidence>
<dbReference type="InterPro" id="IPR021770">
    <property type="entry name" value="DUF3335"/>
</dbReference>
<reference evidence="4" key="1">
    <citation type="submission" date="2023-01" db="EMBL/GenBank/DDBJ databases">
        <title>Biogeochemical cycle of methane in antarctic sediments.</title>
        <authorList>
            <person name="Roldan D.M."/>
            <person name="Menes R.J."/>
        </authorList>
    </citation>
    <scope>NUCLEOTIDE SEQUENCE [LARGE SCALE GENOMIC DNA]</scope>
    <source>
        <strain evidence="4">K-2018 MAG008</strain>
    </source>
</reference>
<evidence type="ECO:0000313" key="4">
    <source>
        <dbReference type="EMBL" id="MDI1230832.1"/>
    </source>
</evidence>
<keyword evidence="1" id="KW-0808">Transferase</keyword>
<keyword evidence="5" id="KW-1185">Reference proteome</keyword>
<dbReference type="GO" id="GO:0016747">
    <property type="term" value="F:acyltransferase activity, transferring groups other than amino-acyl groups"/>
    <property type="evidence" value="ECO:0007669"/>
    <property type="project" value="InterPro"/>
</dbReference>
<name>A0AA43Q5A6_9GAMM</name>
<organism evidence="4 5">
    <name type="scientific">Candidatus Methylobacter titanis</name>
    <dbReference type="NCBI Taxonomy" id="3053457"/>
    <lineage>
        <taxon>Bacteria</taxon>
        <taxon>Pseudomonadati</taxon>
        <taxon>Pseudomonadota</taxon>
        <taxon>Gammaproteobacteria</taxon>
        <taxon>Methylococcales</taxon>
        <taxon>Methylococcaceae</taxon>
        <taxon>Methylobacter</taxon>
    </lineage>
</organism>
<accession>A0AA43Q5A6</accession>
<evidence type="ECO:0000256" key="1">
    <source>
        <dbReference type="ARBA" id="ARBA00022679"/>
    </source>
</evidence>
<dbReference type="Gene3D" id="3.90.70.10">
    <property type="entry name" value="Cysteine proteinases"/>
    <property type="match status" value="1"/>
</dbReference>
<evidence type="ECO:0000259" key="3">
    <source>
        <dbReference type="PROSITE" id="PS51186"/>
    </source>
</evidence>
<dbReference type="Proteomes" id="UP001160519">
    <property type="component" value="Unassembled WGS sequence"/>
</dbReference>
<dbReference type="Pfam" id="PF00583">
    <property type="entry name" value="Acetyltransf_1"/>
    <property type="match status" value="1"/>
</dbReference>
<sequence length="382" mass="43596">MNILIRPALLTDLDQLVALEKTCFDSDQLSRRSFKHWISAEHRALLVAEQTIESGRTGSLPVATLPPSMAVGYVLIIYHPGTRLARIYSLAVASEQRGTGIAKLLMSAGEQAATDAGRLYLRLEVSVDNTPAIKLYETLGYKKFGLYRDYYEDHKDALRYQKRIRRYRDTLQHRSVHWLRQTTPFTCGPASLMMAMHGLNRDYHPSQEEEINLWREATTIFMTSGHGGCHPIGLALAAKRRQFTVEVWVNQTGTLFIDGVRNEEKKQVVELVDNCFKREAEEQGIKIHYANISQNELISAFKSGAIPLILISTFQMDRKKAPHWVVMSGFDDDCLYMHDPDPEEGRQSEIDCQFIPIACEDFDRMSSFGKNRLRTAVIVWPR</sequence>
<dbReference type="Gene3D" id="3.40.630.30">
    <property type="match status" value="1"/>
</dbReference>
<dbReference type="AlphaFoldDB" id="A0AA43Q5A6"/>
<dbReference type="EMBL" id="JAQSDF010000015">
    <property type="protein sequence ID" value="MDI1230832.1"/>
    <property type="molecule type" value="Genomic_DNA"/>
</dbReference>
<dbReference type="PROSITE" id="PS51186">
    <property type="entry name" value="GNAT"/>
    <property type="match status" value="1"/>
</dbReference>
<dbReference type="Pfam" id="PF11814">
    <property type="entry name" value="DUF3335"/>
    <property type="match status" value="1"/>
</dbReference>
<protein>
    <submittedName>
        <fullName evidence="4">GNAT family N-acetyltransferase/peptidase C39 family protein</fullName>
    </submittedName>
</protein>